<dbReference type="OrthoDB" id="8565367at2"/>
<name>A0A562R7Z7_9BURK</name>
<evidence type="ECO:0000313" key="2">
    <source>
        <dbReference type="Proteomes" id="UP000318431"/>
    </source>
</evidence>
<sequence>MNQQTNPFREAAVDLAAKLHTASHTAAGLADALNRSEQTIALLKKHMTPAQLLHAHLEIDALPVIGAAAYVVGQQGPVARPAVDVTDPFSEAFCLIADGDSFLRDGFERMTAFGYFKHGAAHVHGLSPEADRQLLAAEVARLDRAYNQALADNEQLHSTCDMLASGIGDHFKEFIGEHTNGNCPWNNALLALDLKLEVAHCACGASITKVAGDAK</sequence>
<dbReference type="RefSeq" id="WP_145649444.1">
    <property type="nucleotide sequence ID" value="NZ_VLLB01000004.1"/>
</dbReference>
<dbReference type="Proteomes" id="UP000318431">
    <property type="component" value="Unassembled WGS sequence"/>
</dbReference>
<protein>
    <submittedName>
        <fullName evidence="1">Uncharacterized protein</fullName>
    </submittedName>
</protein>
<evidence type="ECO:0000313" key="1">
    <source>
        <dbReference type="EMBL" id="TWI65192.1"/>
    </source>
</evidence>
<accession>A0A562R7Z7</accession>
<gene>
    <name evidence="1" type="ORF">IP91_02599</name>
</gene>
<dbReference type="EMBL" id="VLLB01000004">
    <property type="protein sequence ID" value="TWI65192.1"/>
    <property type="molecule type" value="Genomic_DNA"/>
</dbReference>
<organism evidence="1 2">
    <name type="scientific">Pseudoduganella lurida</name>
    <dbReference type="NCBI Taxonomy" id="1036180"/>
    <lineage>
        <taxon>Bacteria</taxon>
        <taxon>Pseudomonadati</taxon>
        <taxon>Pseudomonadota</taxon>
        <taxon>Betaproteobacteria</taxon>
        <taxon>Burkholderiales</taxon>
        <taxon>Oxalobacteraceae</taxon>
        <taxon>Telluria group</taxon>
        <taxon>Pseudoduganella</taxon>
    </lineage>
</organism>
<reference evidence="1 2" key="1">
    <citation type="journal article" date="2015" name="Stand. Genomic Sci.">
        <title>Genomic Encyclopedia of Bacterial and Archaeal Type Strains, Phase III: the genomes of soil and plant-associated and newly described type strains.</title>
        <authorList>
            <person name="Whitman W.B."/>
            <person name="Woyke T."/>
            <person name="Klenk H.P."/>
            <person name="Zhou Y."/>
            <person name="Lilburn T.G."/>
            <person name="Beck B.J."/>
            <person name="De Vos P."/>
            <person name="Vandamme P."/>
            <person name="Eisen J.A."/>
            <person name="Garrity G."/>
            <person name="Hugenholtz P."/>
            <person name="Kyrpides N.C."/>
        </authorList>
    </citation>
    <scope>NUCLEOTIDE SEQUENCE [LARGE SCALE GENOMIC DNA]</scope>
    <source>
        <strain evidence="1 2">CGMCC 1.10822</strain>
    </source>
</reference>
<proteinExistence type="predicted"/>
<comment type="caution">
    <text evidence="1">The sequence shown here is derived from an EMBL/GenBank/DDBJ whole genome shotgun (WGS) entry which is preliminary data.</text>
</comment>
<keyword evidence="2" id="KW-1185">Reference proteome</keyword>
<dbReference type="AlphaFoldDB" id="A0A562R7Z7"/>